<evidence type="ECO:0000256" key="2">
    <source>
        <dbReference type="ARBA" id="ARBA00022737"/>
    </source>
</evidence>
<dbReference type="InterPro" id="IPR015943">
    <property type="entry name" value="WD40/YVTN_repeat-like_dom_sf"/>
</dbReference>
<feature type="repeat" description="WD" evidence="3">
    <location>
        <begin position="381"/>
        <end position="406"/>
    </location>
</feature>
<evidence type="ECO:0000256" key="3">
    <source>
        <dbReference type="PROSITE-ProRule" id="PRU00221"/>
    </source>
</evidence>
<feature type="repeat" description="WD" evidence="3">
    <location>
        <begin position="505"/>
        <end position="546"/>
    </location>
</feature>
<dbReference type="Ensembl" id="ENSHHUT00000064525.1">
    <property type="protein sequence ID" value="ENSHHUP00000062416.1"/>
    <property type="gene ID" value="ENSHHUG00000036872.1"/>
</dbReference>
<evidence type="ECO:0000313" key="4">
    <source>
        <dbReference type="Ensembl" id="ENSHHUP00000062416.1"/>
    </source>
</evidence>
<proteinExistence type="predicted"/>
<dbReference type="GeneTree" id="ENSGT00940000162967"/>
<dbReference type="InterPro" id="IPR051242">
    <property type="entry name" value="WD-EF-hand_domain"/>
</dbReference>
<reference evidence="4" key="2">
    <citation type="submission" date="2025-08" db="UniProtKB">
        <authorList>
            <consortium name="Ensembl"/>
        </authorList>
    </citation>
    <scope>IDENTIFICATION</scope>
</reference>
<dbReference type="PANTHER" id="PTHR44324:SF4">
    <property type="entry name" value="WD40 REPEAT DOMAIN 95"/>
    <property type="match status" value="1"/>
</dbReference>
<accession>A0A4W5PCW0</accession>
<protein>
    <submittedName>
        <fullName evidence="4">WD40 repeat domain 95</fullName>
    </submittedName>
</protein>
<dbReference type="InterPro" id="IPR001680">
    <property type="entry name" value="WD40_rpt"/>
</dbReference>
<evidence type="ECO:0000256" key="1">
    <source>
        <dbReference type="ARBA" id="ARBA00022574"/>
    </source>
</evidence>
<dbReference type="InterPro" id="IPR020472">
    <property type="entry name" value="WD40_PAC1"/>
</dbReference>
<dbReference type="SMART" id="SM00320">
    <property type="entry name" value="WD40"/>
    <property type="match status" value="5"/>
</dbReference>
<dbReference type="PROSITE" id="PS50082">
    <property type="entry name" value="WD_REPEATS_2"/>
    <property type="match status" value="4"/>
</dbReference>
<dbReference type="AlphaFoldDB" id="A0A4W5PCW0"/>
<reference evidence="4" key="3">
    <citation type="submission" date="2025-09" db="UniProtKB">
        <authorList>
            <consortium name="Ensembl"/>
        </authorList>
    </citation>
    <scope>IDENTIFICATION</scope>
</reference>
<keyword evidence="5" id="KW-1185">Reference proteome</keyword>
<dbReference type="Gene3D" id="2.130.10.10">
    <property type="entry name" value="YVTN repeat-like/Quinoprotein amine dehydrogenase"/>
    <property type="match status" value="3"/>
</dbReference>
<dbReference type="PRINTS" id="PR00320">
    <property type="entry name" value="GPROTEINBRPT"/>
</dbReference>
<name>A0A4W5PCW0_9TELE</name>
<organism evidence="4 5">
    <name type="scientific">Hucho hucho</name>
    <name type="common">huchen</name>
    <dbReference type="NCBI Taxonomy" id="62062"/>
    <lineage>
        <taxon>Eukaryota</taxon>
        <taxon>Metazoa</taxon>
        <taxon>Chordata</taxon>
        <taxon>Craniata</taxon>
        <taxon>Vertebrata</taxon>
        <taxon>Euteleostomi</taxon>
        <taxon>Actinopterygii</taxon>
        <taxon>Neopterygii</taxon>
        <taxon>Teleostei</taxon>
        <taxon>Protacanthopterygii</taxon>
        <taxon>Salmoniformes</taxon>
        <taxon>Salmonidae</taxon>
        <taxon>Salmoninae</taxon>
        <taxon>Hucho</taxon>
    </lineage>
</organism>
<dbReference type="PROSITE" id="PS00678">
    <property type="entry name" value="WD_REPEATS_1"/>
    <property type="match status" value="2"/>
</dbReference>
<feature type="repeat" description="WD" evidence="3">
    <location>
        <begin position="553"/>
        <end position="590"/>
    </location>
</feature>
<evidence type="ECO:0000313" key="5">
    <source>
        <dbReference type="Proteomes" id="UP000314982"/>
    </source>
</evidence>
<sequence length="624" mass="70232">MPLWKKVRPSSAAGKLEIQNVSSVLAELGSAVEQRGERSDPGVARVYLGAVSEDRPPPKWLERELLRQENRRHSVTMGDQVKLRSRLLYSDDPTRSLSKLKDEFCTYMQLEYTEKEESVWRGKQVAFSLPATVRALSHGEPVLRVHSTPDGTIITVREDGAVYYWSPELNLKRSKSVFHERPVSRKPKWATDFITMPQYNKLIMGTGDREIQLYELSSLEPYCQISSLETVPLRLDYCYTGPDECSILYGDSQGCVNIILITSVGETLRMWKKLPKIENVPNIGIDNAVLSQNVTYIRWKVHQDWVTKVKYFPNICAIVSTSNHEASSLVIGCVLPSTNIEQQMREMCREGKAKRALSNNNGSSQPRAPCDQTVFPIYKGVMTFDLSKQHNLLVTGGMDRVLRLWNPYVPGKPTGVLKGHSAPIFYLFISSEENRIFSVSMDNTAKIWDIHDQSCLITAHPKASLIRGDMSACLYSPSSKALYIAADSLALLSLRTRPQPQGHLIVSHMEPVLCCGYSHEFRQVVSCTEGSVVKVWDFDTGSQVFEFGGAHGQSAITCMTFDPKGRRLVTGGRDGFLKIWNFNNGQCLKILKKGEYILIHISQYKGGVRSITVFFFVFSLSYAT</sequence>
<keyword evidence="2" id="KW-0677">Repeat</keyword>
<dbReference type="PANTHER" id="PTHR44324">
    <property type="entry name" value="WD40 REPEAT DOMAIN 95"/>
    <property type="match status" value="1"/>
</dbReference>
<dbReference type="PROSITE" id="PS50294">
    <property type="entry name" value="WD_REPEATS_REGION"/>
    <property type="match status" value="2"/>
</dbReference>
<dbReference type="SUPFAM" id="SSF50978">
    <property type="entry name" value="WD40 repeat-like"/>
    <property type="match status" value="2"/>
</dbReference>
<dbReference type="Proteomes" id="UP000314982">
    <property type="component" value="Unassembled WGS sequence"/>
</dbReference>
<dbReference type="InterPro" id="IPR019775">
    <property type="entry name" value="WD40_repeat_CS"/>
</dbReference>
<dbReference type="Pfam" id="PF00400">
    <property type="entry name" value="WD40"/>
    <property type="match status" value="4"/>
</dbReference>
<reference evidence="5" key="1">
    <citation type="submission" date="2018-06" db="EMBL/GenBank/DDBJ databases">
        <title>Genome assembly of Danube salmon.</title>
        <authorList>
            <person name="Macqueen D.J."/>
            <person name="Gundappa M.K."/>
        </authorList>
    </citation>
    <scope>NUCLEOTIDE SEQUENCE [LARGE SCALE GENOMIC DNA]</scope>
</reference>
<keyword evidence="1 3" id="KW-0853">WD repeat</keyword>
<dbReference type="InterPro" id="IPR036322">
    <property type="entry name" value="WD40_repeat_dom_sf"/>
</dbReference>
<feature type="repeat" description="WD" evidence="3">
    <location>
        <begin position="417"/>
        <end position="458"/>
    </location>
</feature>